<dbReference type="AlphaFoldDB" id="A0A0D1K8F6"/>
<dbReference type="EMBL" id="JXBC01000014">
    <property type="protein sequence ID" value="KIU04395.1"/>
    <property type="molecule type" value="Genomic_DNA"/>
</dbReference>
<organism evidence="1 2">
    <name type="scientific">Bacillus subtilis</name>
    <dbReference type="NCBI Taxonomy" id="1423"/>
    <lineage>
        <taxon>Bacteria</taxon>
        <taxon>Bacillati</taxon>
        <taxon>Bacillota</taxon>
        <taxon>Bacilli</taxon>
        <taxon>Bacillales</taxon>
        <taxon>Bacillaceae</taxon>
        <taxon>Bacillus</taxon>
    </lineage>
</organism>
<reference evidence="1 2" key="1">
    <citation type="submission" date="2014-12" db="EMBL/GenBank/DDBJ databases">
        <title>Comparative genome analysis of Bacillus coagulans HM-08, Clostridium butyricum HM-68, Bacillus subtilis HM-66 and Bacillus licheniformis BL-09.</title>
        <authorList>
            <person name="Zhang H."/>
        </authorList>
    </citation>
    <scope>NUCLEOTIDE SEQUENCE [LARGE SCALE GENOMIC DNA]</scope>
    <source>
        <strain evidence="1 2">HM-66</strain>
    </source>
</reference>
<evidence type="ECO:0000313" key="1">
    <source>
        <dbReference type="EMBL" id="KIU04395.1"/>
    </source>
</evidence>
<protein>
    <submittedName>
        <fullName evidence="1">Uncharacterized protein</fullName>
    </submittedName>
</protein>
<evidence type="ECO:0000313" key="2">
    <source>
        <dbReference type="Proteomes" id="UP000032247"/>
    </source>
</evidence>
<name>A0A0D1K8F6_BACIU</name>
<dbReference type="Proteomes" id="UP000032247">
    <property type="component" value="Unassembled WGS sequence"/>
</dbReference>
<accession>A0A0D1K8F6</accession>
<dbReference type="PATRIC" id="fig|1423.173.peg.4836"/>
<comment type="caution">
    <text evidence="1">The sequence shown here is derived from an EMBL/GenBank/DDBJ whole genome shotgun (WGS) entry which is preliminary data.</text>
</comment>
<proteinExistence type="predicted"/>
<sequence>MENANYERRLELENEELAEKVHQYQKGIIEIRKYIEDSTGNTDNPKTSTTGDILEVYRKLSELLKIGV</sequence>
<gene>
    <name evidence="1" type="ORF">SC09_contig8orf00025</name>
</gene>